<evidence type="ECO:0000256" key="5">
    <source>
        <dbReference type="ARBA" id="ARBA00022553"/>
    </source>
</evidence>
<dbReference type="SMART" id="SM00387">
    <property type="entry name" value="HATPase_c"/>
    <property type="match status" value="1"/>
</dbReference>
<evidence type="ECO:0000256" key="9">
    <source>
        <dbReference type="ARBA" id="ARBA00022840"/>
    </source>
</evidence>
<dbReference type="SUPFAM" id="SSF55874">
    <property type="entry name" value="ATPase domain of HSP90 chaperone/DNA topoisomerase II/histidine kinase"/>
    <property type="match status" value="1"/>
</dbReference>
<dbReference type="GO" id="GO:0005886">
    <property type="term" value="C:plasma membrane"/>
    <property type="evidence" value="ECO:0007669"/>
    <property type="project" value="UniProtKB-SubCell"/>
</dbReference>
<evidence type="ECO:0000313" key="15">
    <source>
        <dbReference type="Proteomes" id="UP001141619"/>
    </source>
</evidence>
<keyword evidence="10" id="KW-0902">Two-component regulatory system</keyword>
<keyword evidence="12" id="KW-1133">Transmembrane helix</keyword>
<keyword evidence="5" id="KW-0597">Phosphoprotein</keyword>
<dbReference type="EC" id="2.7.13.3" evidence="3"/>
<feature type="transmembrane region" description="Helical" evidence="12">
    <location>
        <begin position="153"/>
        <end position="171"/>
    </location>
</feature>
<evidence type="ECO:0000256" key="6">
    <source>
        <dbReference type="ARBA" id="ARBA00022679"/>
    </source>
</evidence>
<dbReference type="InterPro" id="IPR003661">
    <property type="entry name" value="HisK_dim/P_dom"/>
</dbReference>
<feature type="transmembrane region" description="Helical" evidence="12">
    <location>
        <begin position="103"/>
        <end position="123"/>
    </location>
</feature>
<evidence type="ECO:0000256" key="11">
    <source>
        <dbReference type="ARBA" id="ARBA00023136"/>
    </source>
</evidence>
<dbReference type="InterPro" id="IPR003594">
    <property type="entry name" value="HATPase_dom"/>
</dbReference>
<keyword evidence="6" id="KW-0808">Transferase</keyword>
<reference evidence="14" key="2">
    <citation type="journal article" date="2023" name="Syst. Appl. Microbiol.">
        <title>Govania unica gen. nov., sp. nov., a rare biosphere bacterium that represents a novel family in the class Alphaproteobacteria.</title>
        <authorList>
            <person name="Vandamme P."/>
            <person name="Peeters C."/>
            <person name="Hettiarachchi A."/>
            <person name="Cnockaert M."/>
            <person name="Carlier A."/>
        </authorList>
    </citation>
    <scope>NUCLEOTIDE SEQUENCE</scope>
    <source>
        <strain evidence="14">LMG 31809</strain>
    </source>
</reference>
<dbReference type="Gene3D" id="3.30.565.10">
    <property type="entry name" value="Histidine kinase-like ATPase, C-terminal domain"/>
    <property type="match status" value="1"/>
</dbReference>
<reference evidence="14" key="1">
    <citation type="submission" date="2022-08" db="EMBL/GenBank/DDBJ databases">
        <authorList>
            <person name="Vandamme P."/>
            <person name="Hettiarachchi A."/>
            <person name="Peeters C."/>
            <person name="Cnockaert M."/>
            <person name="Carlier A."/>
        </authorList>
    </citation>
    <scope>NUCLEOTIDE SEQUENCE</scope>
    <source>
        <strain evidence="14">LMG 31809</strain>
    </source>
</reference>
<evidence type="ECO:0000256" key="8">
    <source>
        <dbReference type="ARBA" id="ARBA00022777"/>
    </source>
</evidence>
<evidence type="ECO:0000313" key="14">
    <source>
        <dbReference type="EMBL" id="MDA5194543.1"/>
    </source>
</evidence>
<keyword evidence="12" id="KW-0812">Transmembrane</keyword>
<dbReference type="GO" id="GO:0000155">
    <property type="term" value="F:phosphorelay sensor kinase activity"/>
    <property type="evidence" value="ECO:0007669"/>
    <property type="project" value="InterPro"/>
</dbReference>
<keyword evidence="4" id="KW-1003">Cell membrane</keyword>
<feature type="domain" description="Histidine kinase" evidence="13">
    <location>
        <begin position="241"/>
        <end position="462"/>
    </location>
</feature>
<comment type="catalytic activity">
    <reaction evidence="1">
        <text>ATP + protein L-histidine = ADP + protein N-phospho-L-histidine.</text>
        <dbReference type="EC" id="2.7.13.3"/>
    </reaction>
</comment>
<evidence type="ECO:0000256" key="1">
    <source>
        <dbReference type="ARBA" id="ARBA00000085"/>
    </source>
</evidence>
<dbReference type="InterPro" id="IPR050736">
    <property type="entry name" value="Sensor_HK_Regulatory"/>
</dbReference>
<dbReference type="PROSITE" id="PS50109">
    <property type="entry name" value="HIS_KIN"/>
    <property type="match status" value="1"/>
</dbReference>
<feature type="transmembrane region" description="Helical" evidence="12">
    <location>
        <begin position="129"/>
        <end position="146"/>
    </location>
</feature>
<dbReference type="InterPro" id="IPR036890">
    <property type="entry name" value="HATPase_C_sf"/>
</dbReference>
<dbReference type="PANTHER" id="PTHR43711">
    <property type="entry name" value="TWO-COMPONENT HISTIDINE KINASE"/>
    <property type="match status" value="1"/>
</dbReference>
<keyword evidence="8 14" id="KW-0418">Kinase</keyword>
<evidence type="ECO:0000256" key="12">
    <source>
        <dbReference type="SAM" id="Phobius"/>
    </source>
</evidence>
<dbReference type="PANTHER" id="PTHR43711:SF26">
    <property type="entry name" value="SENSOR HISTIDINE KINASE RCSC"/>
    <property type="match status" value="1"/>
</dbReference>
<keyword evidence="11 12" id="KW-0472">Membrane</keyword>
<protein>
    <recommendedName>
        <fullName evidence="3">histidine kinase</fullName>
        <ecNumber evidence="3">2.7.13.3</ecNumber>
    </recommendedName>
</protein>
<feature type="transmembrane region" description="Helical" evidence="12">
    <location>
        <begin position="177"/>
        <end position="199"/>
    </location>
</feature>
<feature type="transmembrane region" description="Helical" evidence="12">
    <location>
        <begin position="72"/>
        <end position="96"/>
    </location>
</feature>
<name>A0A9X3TZN5_9PROT</name>
<evidence type="ECO:0000256" key="4">
    <source>
        <dbReference type="ARBA" id="ARBA00022475"/>
    </source>
</evidence>
<feature type="transmembrane region" description="Helical" evidence="12">
    <location>
        <begin position="46"/>
        <end position="66"/>
    </location>
</feature>
<gene>
    <name evidence="14" type="ORF">NYP16_11340</name>
</gene>
<dbReference type="CDD" id="cd00082">
    <property type="entry name" value="HisKA"/>
    <property type="match status" value="1"/>
</dbReference>
<keyword evidence="7" id="KW-0547">Nucleotide-binding</keyword>
<evidence type="ECO:0000259" key="13">
    <source>
        <dbReference type="PROSITE" id="PS50109"/>
    </source>
</evidence>
<proteinExistence type="predicted"/>
<evidence type="ECO:0000256" key="7">
    <source>
        <dbReference type="ARBA" id="ARBA00022741"/>
    </source>
</evidence>
<dbReference type="Pfam" id="PF00512">
    <property type="entry name" value="HisKA"/>
    <property type="match status" value="1"/>
</dbReference>
<dbReference type="Gene3D" id="1.10.287.130">
    <property type="match status" value="1"/>
</dbReference>
<dbReference type="PRINTS" id="PR00344">
    <property type="entry name" value="BCTRLSENSOR"/>
</dbReference>
<dbReference type="Proteomes" id="UP001141619">
    <property type="component" value="Unassembled WGS sequence"/>
</dbReference>
<dbReference type="CDD" id="cd16922">
    <property type="entry name" value="HATPase_EvgS-ArcB-TorS-like"/>
    <property type="match status" value="1"/>
</dbReference>
<comment type="caution">
    <text evidence="14">The sequence shown here is derived from an EMBL/GenBank/DDBJ whole genome shotgun (WGS) entry which is preliminary data.</text>
</comment>
<dbReference type="InterPro" id="IPR036097">
    <property type="entry name" value="HisK_dim/P_sf"/>
</dbReference>
<dbReference type="FunFam" id="3.30.565.10:FF:000023">
    <property type="entry name" value="PAS domain-containing sensor histidine kinase"/>
    <property type="match status" value="1"/>
</dbReference>
<dbReference type="GO" id="GO:0005524">
    <property type="term" value="F:ATP binding"/>
    <property type="evidence" value="ECO:0007669"/>
    <property type="project" value="UniProtKB-KW"/>
</dbReference>
<evidence type="ECO:0000256" key="3">
    <source>
        <dbReference type="ARBA" id="ARBA00012438"/>
    </source>
</evidence>
<dbReference type="SMART" id="SM00388">
    <property type="entry name" value="HisKA"/>
    <property type="match status" value="1"/>
</dbReference>
<dbReference type="EMBL" id="JANWOI010000004">
    <property type="protein sequence ID" value="MDA5194543.1"/>
    <property type="molecule type" value="Genomic_DNA"/>
</dbReference>
<organism evidence="14 15">
    <name type="scientific">Govanella unica</name>
    <dbReference type="NCBI Taxonomy" id="2975056"/>
    <lineage>
        <taxon>Bacteria</taxon>
        <taxon>Pseudomonadati</taxon>
        <taxon>Pseudomonadota</taxon>
        <taxon>Alphaproteobacteria</taxon>
        <taxon>Emcibacterales</taxon>
        <taxon>Govanellaceae</taxon>
        <taxon>Govanella</taxon>
    </lineage>
</organism>
<comment type="subcellular location">
    <subcellularLocation>
        <location evidence="2">Cell membrane</location>
    </subcellularLocation>
</comment>
<dbReference type="AlphaFoldDB" id="A0A9X3TZN5"/>
<keyword evidence="9" id="KW-0067">ATP-binding</keyword>
<evidence type="ECO:0000256" key="2">
    <source>
        <dbReference type="ARBA" id="ARBA00004236"/>
    </source>
</evidence>
<sequence length="479" mass="52716">MEVERDDVAVRPGYGIRPFSLRFTDEGLERRFAIDRMDRALFSIRILLLAGVVLYALFGVLDAFVLGSSSKAALLIRFGVVVPVLLAVFLFTFTAYFNRMAQLALGFAMFMAGLGIIAMTAVATAPGNALYYAGLIMVVSFCLNLLRLRWTNAAVLALTLVLIYQPVAMWINPIDEYLIVSNNFFLVMSTGVGIFSCYVQELYMRRDYLHAEMLRLEKLRSDELLAAAESASRAKSDFLSVVSHELRTPLNAILGFSEVMQQRLFGPIGQEKYVGYVDDIHSAAGHLLKIVTDVLDLSKAEVGKLVIDEEKVDVIDVLQSSLRLLREQAAESGLRLSFDMPDWEPELVADSRLLKQVFINLIGNAIKFTPPGGSVNVRLASIAKGGLAIYFTDTGIGIAKENIEKVMEPFVQVESAFARRYGGTGLGLPLVKRIIELHGGFMTLDSRLGAGTTISVVLPPQRVLNHEIEDSPVPNLAQG</sequence>
<dbReference type="InterPro" id="IPR005467">
    <property type="entry name" value="His_kinase_dom"/>
</dbReference>
<dbReference type="SUPFAM" id="SSF47384">
    <property type="entry name" value="Homodimeric domain of signal transducing histidine kinase"/>
    <property type="match status" value="1"/>
</dbReference>
<keyword evidence="15" id="KW-1185">Reference proteome</keyword>
<evidence type="ECO:0000256" key="10">
    <source>
        <dbReference type="ARBA" id="ARBA00023012"/>
    </source>
</evidence>
<dbReference type="RefSeq" id="WP_274944249.1">
    <property type="nucleotide sequence ID" value="NZ_JANWOI010000004.1"/>
</dbReference>
<accession>A0A9X3TZN5</accession>
<dbReference type="Pfam" id="PF02518">
    <property type="entry name" value="HATPase_c"/>
    <property type="match status" value="1"/>
</dbReference>
<dbReference type="InterPro" id="IPR004358">
    <property type="entry name" value="Sig_transdc_His_kin-like_C"/>
</dbReference>